<dbReference type="GO" id="GO:0005829">
    <property type="term" value="C:cytosol"/>
    <property type="evidence" value="ECO:0007669"/>
    <property type="project" value="TreeGrafter"/>
</dbReference>
<evidence type="ECO:0000256" key="1">
    <source>
        <dbReference type="ARBA" id="ARBA00022857"/>
    </source>
</evidence>
<accession>A0A0D8Y6G4</accession>
<evidence type="ECO:0000313" key="3">
    <source>
        <dbReference type="EMBL" id="KJH51584.1"/>
    </source>
</evidence>
<keyword evidence="4" id="KW-1185">Reference proteome</keyword>
<reference evidence="4" key="2">
    <citation type="journal article" date="2016" name="Sci. Rep.">
        <title>Dictyocaulus viviparus genome, variome and transcriptome elucidate lungworm biology and support future intervention.</title>
        <authorList>
            <person name="McNulty S.N."/>
            <person name="Strube C."/>
            <person name="Rosa B.A."/>
            <person name="Martin J.C."/>
            <person name="Tyagi R."/>
            <person name="Choi Y.J."/>
            <person name="Wang Q."/>
            <person name="Hallsworth Pepin K."/>
            <person name="Zhang X."/>
            <person name="Ozersky P."/>
            <person name="Wilson R.K."/>
            <person name="Sternberg P.W."/>
            <person name="Gasser R.B."/>
            <person name="Mitreva M."/>
        </authorList>
    </citation>
    <scope>NUCLEOTIDE SEQUENCE [LARGE SCALE GENOMIC DNA]</scope>
    <source>
        <strain evidence="4">HannoverDv2000</strain>
    </source>
</reference>
<feature type="domain" description="Alcohol dehydrogenase-like C-terminal" evidence="2">
    <location>
        <begin position="2"/>
        <end position="113"/>
    </location>
</feature>
<protein>
    <submittedName>
        <fullName evidence="3">NADPH:quinone reductase domain protein</fullName>
    </submittedName>
</protein>
<dbReference type="PANTHER" id="PTHR44154">
    <property type="entry name" value="QUINONE OXIDOREDUCTASE"/>
    <property type="match status" value="1"/>
</dbReference>
<sequence>MATEYGSIVVGTAGTEEGVKLVQKNGASKVFNHRATGYVDEIIKEYPEGFDLIVEMFAHLNLANDLKLLAPRGQVAIVGSRGETNINPRWLMKEENRIFGVMLSKSTTDDWAASSSSISKFFCTSRFRPVIARVYPLMSLSSAHIDIMDNKGAKGKLIISVNDQL</sequence>
<evidence type="ECO:0000313" key="4">
    <source>
        <dbReference type="Proteomes" id="UP000053766"/>
    </source>
</evidence>
<proteinExistence type="predicted"/>
<name>A0A0D8Y6G4_DICVI</name>
<dbReference type="EMBL" id="KN716180">
    <property type="protein sequence ID" value="KJH51584.1"/>
    <property type="molecule type" value="Genomic_DNA"/>
</dbReference>
<dbReference type="Proteomes" id="UP000053766">
    <property type="component" value="Unassembled WGS sequence"/>
</dbReference>
<dbReference type="Gene3D" id="3.40.50.720">
    <property type="entry name" value="NAD(P)-binding Rossmann-like Domain"/>
    <property type="match status" value="1"/>
</dbReference>
<dbReference type="InterPro" id="IPR036291">
    <property type="entry name" value="NAD(P)-bd_dom_sf"/>
</dbReference>
<reference evidence="3 4" key="1">
    <citation type="submission" date="2013-11" db="EMBL/GenBank/DDBJ databases">
        <title>Draft genome of the bovine lungworm Dictyocaulus viviparus.</title>
        <authorList>
            <person name="Mitreva M."/>
        </authorList>
    </citation>
    <scope>NUCLEOTIDE SEQUENCE [LARGE SCALE GENOMIC DNA]</scope>
    <source>
        <strain evidence="3 4">HannoverDv2000</strain>
    </source>
</reference>
<dbReference type="GO" id="GO:0003730">
    <property type="term" value="F:mRNA 3'-UTR binding"/>
    <property type="evidence" value="ECO:0007669"/>
    <property type="project" value="TreeGrafter"/>
</dbReference>
<dbReference type="InterPro" id="IPR013149">
    <property type="entry name" value="ADH-like_C"/>
</dbReference>
<organism evidence="3 4">
    <name type="scientific">Dictyocaulus viviparus</name>
    <name type="common">Bovine lungworm</name>
    <dbReference type="NCBI Taxonomy" id="29172"/>
    <lineage>
        <taxon>Eukaryota</taxon>
        <taxon>Metazoa</taxon>
        <taxon>Ecdysozoa</taxon>
        <taxon>Nematoda</taxon>
        <taxon>Chromadorea</taxon>
        <taxon>Rhabditida</taxon>
        <taxon>Rhabditina</taxon>
        <taxon>Rhabditomorpha</taxon>
        <taxon>Strongyloidea</taxon>
        <taxon>Metastrongylidae</taxon>
        <taxon>Dictyocaulus</taxon>
    </lineage>
</organism>
<dbReference type="Gene3D" id="3.90.180.10">
    <property type="entry name" value="Medium-chain alcohol dehydrogenases, catalytic domain"/>
    <property type="match status" value="1"/>
</dbReference>
<dbReference type="OrthoDB" id="3941538at2759"/>
<dbReference type="PANTHER" id="PTHR44154:SF1">
    <property type="entry name" value="QUINONE OXIDOREDUCTASE"/>
    <property type="match status" value="1"/>
</dbReference>
<dbReference type="SUPFAM" id="SSF51735">
    <property type="entry name" value="NAD(P)-binding Rossmann-fold domains"/>
    <property type="match status" value="1"/>
</dbReference>
<dbReference type="Pfam" id="PF00107">
    <property type="entry name" value="ADH_zinc_N"/>
    <property type="match status" value="1"/>
</dbReference>
<dbReference type="STRING" id="29172.A0A0D8Y6G4"/>
<dbReference type="GO" id="GO:0070402">
    <property type="term" value="F:NADPH binding"/>
    <property type="evidence" value="ECO:0007669"/>
    <property type="project" value="TreeGrafter"/>
</dbReference>
<dbReference type="InterPro" id="IPR051603">
    <property type="entry name" value="Zinc-ADH_QOR/CCCR"/>
</dbReference>
<gene>
    <name evidence="3" type="ORF">DICVIV_02217</name>
</gene>
<dbReference type="AlphaFoldDB" id="A0A0D8Y6G4"/>
<dbReference type="GO" id="GO:0003960">
    <property type="term" value="F:quinone reductase (NADPH) activity"/>
    <property type="evidence" value="ECO:0007669"/>
    <property type="project" value="TreeGrafter"/>
</dbReference>
<keyword evidence="1" id="KW-0521">NADP</keyword>
<evidence type="ECO:0000259" key="2">
    <source>
        <dbReference type="Pfam" id="PF00107"/>
    </source>
</evidence>